<dbReference type="PROSITE" id="PS50081">
    <property type="entry name" value="ZF_DAG_PE_2"/>
    <property type="match status" value="1"/>
</dbReference>
<dbReference type="CDD" id="cd04382">
    <property type="entry name" value="RhoGAP_MgcRacGAP"/>
    <property type="match status" value="1"/>
</dbReference>
<reference evidence="11 12" key="1">
    <citation type="journal article" date="2017" name="Gigascience">
        <title>Genome sequence of the small brown planthopper, Laodelphax striatellus.</title>
        <authorList>
            <person name="Zhu J."/>
            <person name="Jiang F."/>
            <person name="Wang X."/>
            <person name="Yang P."/>
            <person name="Bao Y."/>
            <person name="Zhao W."/>
            <person name="Wang W."/>
            <person name="Lu H."/>
            <person name="Wang Q."/>
            <person name="Cui N."/>
            <person name="Li J."/>
            <person name="Chen X."/>
            <person name="Luo L."/>
            <person name="Yu J."/>
            <person name="Kang L."/>
            <person name="Cui F."/>
        </authorList>
    </citation>
    <scope>NUCLEOTIDE SEQUENCE [LARGE SCALE GENOMIC DNA]</scope>
    <source>
        <strain evidence="11">Lst14</strain>
    </source>
</reference>
<dbReference type="GO" id="GO:0030496">
    <property type="term" value="C:midbody"/>
    <property type="evidence" value="ECO:0007669"/>
    <property type="project" value="TreeGrafter"/>
</dbReference>
<dbReference type="InterPro" id="IPR002219">
    <property type="entry name" value="PKC_DAG/PE"/>
</dbReference>
<dbReference type="InterPro" id="IPR046349">
    <property type="entry name" value="C1-like_sf"/>
</dbReference>
<dbReference type="GO" id="GO:0097149">
    <property type="term" value="C:centralspindlin complex"/>
    <property type="evidence" value="ECO:0007669"/>
    <property type="project" value="TreeGrafter"/>
</dbReference>
<dbReference type="EMBL" id="QKKF02010496">
    <property type="protein sequence ID" value="RZF44502.1"/>
    <property type="molecule type" value="Genomic_DNA"/>
</dbReference>
<keyword evidence="3" id="KW-0479">Metal-binding</keyword>
<dbReference type="Pfam" id="PF00130">
    <property type="entry name" value="C1_1"/>
    <property type="match status" value="1"/>
</dbReference>
<dbReference type="InterPro" id="IPR000198">
    <property type="entry name" value="RhoGAP_dom"/>
</dbReference>
<dbReference type="Gene3D" id="1.10.555.10">
    <property type="entry name" value="Rho GTPase activation protein"/>
    <property type="match status" value="1"/>
</dbReference>
<dbReference type="AlphaFoldDB" id="A0A482XFK9"/>
<keyword evidence="7" id="KW-0744">Spermatogenesis</keyword>
<dbReference type="GO" id="GO:0051233">
    <property type="term" value="C:spindle midzone"/>
    <property type="evidence" value="ECO:0007669"/>
    <property type="project" value="TreeGrafter"/>
</dbReference>
<evidence type="ECO:0000256" key="6">
    <source>
        <dbReference type="ARBA" id="ARBA00022833"/>
    </source>
</evidence>
<organism evidence="11 12">
    <name type="scientific">Laodelphax striatellus</name>
    <name type="common">Small brown planthopper</name>
    <name type="synonym">Delphax striatella</name>
    <dbReference type="NCBI Taxonomy" id="195883"/>
    <lineage>
        <taxon>Eukaryota</taxon>
        <taxon>Metazoa</taxon>
        <taxon>Ecdysozoa</taxon>
        <taxon>Arthropoda</taxon>
        <taxon>Hexapoda</taxon>
        <taxon>Insecta</taxon>
        <taxon>Pterygota</taxon>
        <taxon>Neoptera</taxon>
        <taxon>Paraneoptera</taxon>
        <taxon>Hemiptera</taxon>
        <taxon>Auchenorrhyncha</taxon>
        <taxon>Fulgoroidea</taxon>
        <taxon>Delphacidae</taxon>
        <taxon>Criomorphinae</taxon>
        <taxon>Laodelphax</taxon>
    </lineage>
</organism>
<dbReference type="PROSITE" id="PS50238">
    <property type="entry name" value="RHOGAP"/>
    <property type="match status" value="1"/>
</dbReference>
<evidence type="ECO:0000313" key="12">
    <source>
        <dbReference type="Proteomes" id="UP000291343"/>
    </source>
</evidence>
<dbReference type="SMR" id="A0A482XFK9"/>
<keyword evidence="8" id="KW-0175">Coiled coil</keyword>
<dbReference type="CDD" id="cd20821">
    <property type="entry name" value="C1_MgcRacGAP"/>
    <property type="match status" value="1"/>
</dbReference>
<keyword evidence="2" id="KW-0217">Developmental protein</keyword>
<feature type="domain" description="Phorbol-ester/DAG-type" evidence="9">
    <location>
        <begin position="311"/>
        <end position="360"/>
    </location>
</feature>
<evidence type="ECO:0000256" key="1">
    <source>
        <dbReference type="ARBA" id="ARBA00022468"/>
    </source>
</evidence>
<evidence type="ECO:0000256" key="7">
    <source>
        <dbReference type="ARBA" id="ARBA00022871"/>
    </source>
</evidence>
<dbReference type="GO" id="GO:0007283">
    <property type="term" value="P:spermatogenesis"/>
    <property type="evidence" value="ECO:0007669"/>
    <property type="project" value="UniProtKB-KW"/>
</dbReference>
<proteinExistence type="predicted"/>
<dbReference type="GO" id="GO:0007266">
    <property type="term" value="P:Rho protein signal transduction"/>
    <property type="evidence" value="ECO:0007669"/>
    <property type="project" value="TreeGrafter"/>
</dbReference>
<dbReference type="GO" id="GO:0008270">
    <property type="term" value="F:zinc ion binding"/>
    <property type="evidence" value="ECO:0007669"/>
    <property type="project" value="UniProtKB-KW"/>
</dbReference>
<dbReference type="Gene3D" id="3.30.60.20">
    <property type="match status" value="1"/>
</dbReference>
<keyword evidence="4" id="KW-0863">Zinc-finger</keyword>
<keyword evidence="5" id="KW-0221">Differentiation</keyword>
<keyword evidence="12" id="KW-1185">Reference proteome</keyword>
<dbReference type="PROSITE" id="PS00479">
    <property type="entry name" value="ZF_DAG_PE_1"/>
    <property type="match status" value="1"/>
</dbReference>
<evidence type="ECO:0000256" key="2">
    <source>
        <dbReference type="ARBA" id="ARBA00022473"/>
    </source>
</evidence>
<dbReference type="SUPFAM" id="SSF48350">
    <property type="entry name" value="GTPase activation domain, GAP"/>
    <property type="match status" value="1"/>
</dbReference>
<keyword evidence="1" id="KW-0343">GTPase activation</keyword>
<comment type="caution">
    <text evidence="11">The sequence shown here is derived from an EMBL/GenBank/DDBJ whole genome shotgun (WGS) entry which is preliminary data.</text>
</comment>
<dbReference type="SMART" id="SM00324">
    <property type="entry name" value="RhoGAP"/>
    <property type="match status" value="1"/>
</dbReference>
<dbReference type="FunCoup" id="A0A482XFK9">
    <property type="interactions" value="789"/>
</dbReference>
<accession>A0A482XFK9</accession>
<evidence type="ECO:0008006" key="13">
    <source>
        <dbReference type="Google" id="ProtNLM"/>
    </source>
</evidence>
<sequence length="605" mass="68005">MEINSKAPQRKLFEIFDKLITSVDIVSENYNDTITGFYDFVLGTGNLQNICLESEKKVHKLEDEVKALEKEKQHLENKLQIARRIHDNSIAMRKKAEEEKMALEIQLQQVRDLLFCDTRNKIHDETREKLQSLSTSFMSRTSLDRMDYNAGGDKLTTIDEFESTGSILSDLSYSRSEDDLDHNETRRLRKRSYAYTESAGTKRRSVSRRSYASVNASPGDCLVSTTRLVVNETGAPSASTVIRAYTSPPSTVIPPQLATVPSAPKEDSDTDPVVNYTPTHVKPSESRSQLYTTPSSTNFFPFQSNTIYTRTHNITTKNVLKPENCDPCGKKIKFGRTALKCLDCRTVCHMECRDQLSLPCIPPGNVTTPKGNSQMMAIADYAPPTSPMIPALVVHCINEIEKRGPKETGIYRIPGPSKEVKALKERFLRGRGVPNMGLVSDIHTVCSCLKEFLITLKEPLATHALWSKFVKASENEDSDAKQAELYQTFTELPQPNRDTLAFLILHLQRVAQMPKCCMSIKSLSDIFGPTIIGQSQPDLPAFKAFVEAKQSCNVLQALLEIPSDYWNNFLNTQETHSAASTPREQCGFMYSPMSAGRFTVRKKRE</sequence>
<protein>
    <recommendedName>
        <fullName evidence="13">Rho-GAP domain-containing protein</fullName>
    </recommendedName>
</protein>
<dbReference type="GO" id="GO:0005096">
    <property type="term" value="F:GTPase activator activity"/>
    <property type="evidence" value="ECO:0007669"/>
    <property type="project" value="UniProtKB-KW"/>
</dbReference>
<dbReference type="FunFam" id="3.30.60.20:FF:000033">
    <property type="entry name" value="Rac GTPase-activating protein 1"/>
    <property type="match status" value="1"/>
</dbReference>
<evidence type="ECO:0000256" key="4">
    <source>
        <dbReference type="ARBA" id="ARBA00022771"/>
    </source>
</evidence>
<evidence type="ECO:0000256" key="5">
    <source>
        <dbReference type="ARBA" id="ARBA00022782"/>
    </source>
</evidence>
<dbReference type="Pfam" id="PF00620">
    <property type="entry name" value="RhoGAP"/>
    <property type="match status" value="1"/>
</dbReference>
<keyword evidence="6" id="KW-0862">Zinc</keyword>
<dbReference type="SMART" id="SM00109">
    <property type="entry name" value="C1"/>
    <property type="match status" value="1"/>
</dbReference>
<dbReference type="GO" id="GO:0005634">
    <property type="term" value="C:nucleus"/>
    <property type="evidence" value="ECO:0007669"/>
    <property type="project" value="TreeGrafter"/>
</dbReference>
<feature type="domain" description="Rho-GAP" evidence="10">
    <location>
        <begin position="376"/>
        <end position="566"/>
    </location>
</feature>
<name>A0A482XFK9_LAOST</name>
<dbReference type="InParanoid" id="A0A482XFK9"/>
<dbReference type="Proteomes" id="UP000291343">
    <property type="component" value="Unassembled WGS sequence"/>
</dbReference>
<evidence type="ECO:0000256" key="3">
    <source>
        <dbReference type="ARBA" id="ARBA00022723"/>
    </source>
</evidence>
<dbReference type="GO" id="GO:0032154">
    <property type="term" value="C:cleavage furrow"/>
    <property type="evidence" value="ECO:0007669"/>
    <property type="project" value="TreeGrafter"/>
</dbReference>
<evidence type="ECO:0000259" key="9">
    <source>
        <dbReference type="PROSITE" id="PS50081"/>
    </source>
</evidence>
<dbReference type="STRING" id="195883.A0A482XFK9"/>
<dbReference type="GO" id="GO:0051256">
    <property type="term" value="P:mitotic spindle midzone assembly"/>
    <property type="evidence" value="ECO:0007669"/>
    <property type="project" value="TreeGrafter"/>
</dbReference>
<dbReference type="PANTHER" id="PTHR46199:SF3">
    <property type="entry name" value="RAC GTPASE-ACTIVATING PROTEIN 1"/>
    <property type="match status" value="1"/>
</dbReference>
<dbReference type="GO" id="GO:0000281">
    <property type="term" value="P:mitotic cytokinesis"/>
    <property type="evidence" value="ECO:0007669"/>
    <property type="project" value="TreeGrafter"/>
</dbReference>
<evidence type="ECO:0000259" key="10">
    <source>
        <dbReference type="PROSITE" id="PS50238"/>
    </source>
</evidence>
<evidence type="ECO:0000256" key="8">
    <source>
        <dbReference type="SAM" id="Coils"/>
    </source>
</evidence>
<evidence type="ECO:0000313" key="11">
    <source>
        <dbReference type="EMBL" id="RZF44502.1"/>
    </source>
</evidence>
<feature type="coiled-coil region" evidence="8">
    <location>
        <begin position="51"/>
        <end position="113"/>
    </location>
</feature>
<dbReference type="InterPro" id="IPR008936">
    <property type="entry name" value="Rho_GTPase_activation_prot"/>
</dbReference>
<dbReference type="SUPFAM" id="SSF57889">
    <property type="entry name" value="Cysteine-rich domain"/>
    <property type="match status" value="1"/>
</dbReference>
<dbReference type="GO" id="GO:0030154">
    <property type="term" value="P:cell differentiation"/>
    <property type="evidence" value="ECO:0007669"/>
    <property type="project" value="UniProtKB-KW"/>
</dbReference>
<gene>
    <name evidence="11" type="ORF">LSTR_LSTR002275</name>
</gene>
<dbReference type="PANTHER" id="PTHR46199">
    <property type="entry name" value="RAC GTPASE-ACTIVATING PROTEIN 1"/>
    <property type="match status" value="1"/>
</dbReference>
<dbReference type="OrthoDB" id="2218807at2759"/>